<reference evidence="1" key="1">
    <citation type="submission" date="2019-02" db="EMBL/GenBank/DDBJ databases">
        <authorList>
            <person name="Gruber-Vodicka R. H."/>
            <person name="Seah K. B. B."/>
        </authorList>
    </citation>
    <scope>NUCLEOTIDE SEQUENCE</scope>
    <source>
        <strain evidence="1">BECK_S313</strain>
    </source>
</reference>
<protein>
    <submittedName>
        <fullName evidence="1">Uncharacterized protein</fullName>
    </submittedName>
</protein>
<organism evidence="1">
    <name type="scientific">Candidatus Kentrum sp. LPFa</name>
    <dbReference type="NCBI Taxonomy" id="2126335"/>
    <lineage>
        <taxon>Bacteria</taxon>
        <taxon>Pseudomonadati</taxon>
        <taxon>Pseudomonadota</taxon>
        <taxon>Gammaproteobacteria</taxon>
        <taxon>Candidatus Kentrum</taxon>
    </lineage>
</organism>
<sequence length="253" mass="29380">MADMHILEILGVRNNTPNKARKIVANFIDLFWGNNQAILESFHKENICTDGYNLLLECFLLMCRNGFHIHRSDREITEPNNGRIRLLSNSWLEGYSDGSRNFGNTREIDKCLFGNSAYVFSVFGNKYGDPSYGRYRYNIIGQPVFFTIGDWIDMIPKANCASIGSLTQEVMDVIEFSIVKNTDWLRYLPVRMVIEVLVSCRSMDYEKIYNESFFKVDSDRQWEVFRKLTGKNIQSHFYNSAEAVLISDNKVLR</sequence>
<name>A0A450WTT3_9GAMM</name>
<gene>
    <name evidence="1" type="ORF">BECKLPF1236B_GA0070989_121211</name>
</gene>
<accession>A0A450WTT3</accession>
<dbReference type="EMBL" id="CAADFK010000212">
    <property type="protein sequence ID" value="VFK20476.1"/>
    <property type="molecule type" value="Genomic_DNA"/>
</dbReference>
<proteinExistence type="predicted"/>
<evidence type="ECO:0000313" key="1">
    <source>
        <dbReference type="EMBL" id="VFK20476.1"/>
    </source>
</evidence>
<dbReference type="AlphaFoldDB" id="A0A450WTT3"/>